<accession>A0A9P9EUC5</accession>
<dbReference type="OrthoDB" id="3534988at2759"/>
<dbReference type="GO" id="GO:0005975">
    <property type="term" value="P:carbohydrate metabolic process"/>
    <property type="evidence" value="ECO:0007669"/>
    <property type="project" value="InterPro"/>
</dbReference>
<keyword evidence="2" id="KW-0326">Glycosidase</keyword>
<dbReference type="EMBL" id="JAGMUU010000009">
    <property type="protein sequence ID" value="KAH7145407.1"/>
    <property type="molecule type" value="Genomic_DNA"/>
</dbReference>
<gene>
    <name evidence="2" type="ORF">B0J13DRAFT_321961</name>
</gene>
<dbReference type="AlphaFoldDB" id="A0A9P9EUC5"/>
<dbReference type="Proteomes" id="UP000717696">
    <property type="component" value="Unassembled WGS sequence"/>
</dbReference>
<feature type="chain" id="PRO_5040346390" evidence="1">
    <location>
        <begin position="19"/>
        <end position="721"/>
    </location>
</feature>
<organism evidence="2 3">
    <name type="scientific">Dactylonectria estremocensis</name>
    <dbReference type="NCBI Taxonomy" id="1079267"/>
    <lineage>
        <taxon>Eukaryota</taxon>
        <taxon>Fungi</taxon>
        <taxon>Dikarya</taxon>
        <taxon>Ascomycota</taxon>
        <taxon>Pezizomycotina</taxon>
        <taxon>Sordariomycetes</taxon>
        <taxon>Hypocreomycetidae</taxon>
        <taxon>Hypocreales</taxon>
        <taxon>Nectriaceae</taxon>
        <taxon>Dactylonectria</taxon>
    </lineage>
</organism>
<keyword evidence="1" id="KW-0732">Signal</keyword>
<dbReference type="InterPro" id="IPR008928">
    <property type="entry name" value="6-hairpin_glycosidase_sf"/>
</dbReference>
<evidence type="ECO:0000313" key="3">
    <source>
        <dbReference type="Proteomes" id="UP000717696"/>
    </source>
</evidence>
<dbReference type="SUPFAM" id="SSF48208">
    <property type="entry name" value="Six-hairpin glycosidases"/>
    <property type="match status" value="1"/>
</dbReference>
<keyword evidence="2" id="KW-0378">Hydrolase</keyword>
<reference evidence="2" key="1">
    <citation type="journal article" date="2021" name="Nat. Commun.">
        <title>Genetic determinants of endophytism in the Arabidopsis root mycobiome.</title>
        <authorList>
            <person name="Mesny F."/>
            <person name="Miyauchi S."/>
            <person name="Thiergart T."/>
            <person name="Pickel B."/>
            <person name="Atanasova L."/>
            <person name="Karlsson M."/>
            <person name="Huettel B."/>
            <person name="Barry K.W."/>
            <person name="Haridas S."/>
            <person name="Chen C."/>
            <person name="Bauer D."/>
            <person name="Andreopoulos W."/>
            <person name="Pangilinan J."/>
            <person name="LaButti K."/>
            <person name="Riley R."/>
            <person name="Lipzen A."/>
            <person name="Clum A."/>
            <person name="Drula E."/>
            <person name="Henrissat B."/>
            <person name="Kohler A."/>
            <person name="Grigoriev I.V."/>
            <person name="Martin F.M."/>
            <person name="Hacquard S."/>
        </authorList>
    </citation>
    <scope>NUCLEOTIDE SEQUENCE</scope>
    <source>
        <strain evidence="2">MPI-CAGE-AT-0021</strain>
    </source>
</reference>
<dbReference type="InterPro" id="IPR012341">
    <property type="entry name" value="6hp_glycosidase-like_sf"/>
</dbReference>
<feature type="signal peptide" evidence="1">
    <location>
        <begin position="1"/>
        <end position="18"/>
    </location>
</feature>
<name>A0A9P9EUC5_9HYPO</name>
<sequence length="721" mass="80990">MMIISTLSWVLVASLVDAKINRRHIVSANNVVRTKLIDSGTTPLQVGNGDFAFSVDTTGMQTYLPFNTMSVWAWHNDTKPKSSSISDYTGVPVLTHGRNVSYEIPDPELPDVTQWLIGNPNRINLGRIGLRYNNNTLRADQISNTHQELDLWNGTIVSTFEVAGSQVRVVTQGDFDSDAVIFNIDSDLIRSKNLTIELDFPYPPIHTTTYKYEVFAGVYTFPGNHTTAIASRLSKDTAHIRHELQETKYFVNLRWPKKSPLSLSRLEPPGSVGITAHRYALSPTSYRGPRQTQLSFTAHFSTSKEVPDLPNAIMKQNCKGWNSYWKQGGFIDLTESSNPNATELQRRIVQSQYHVRVNSAGTGQPPQESGLMNNGWYGKFHMEMVVWHCAHWVSWGREKYFHNIFPAIYETLLPTSFGRAKRMGWSGARWPKMTEALTGQSSPGGVNGFLLWQQPHPMYMAELAYKTKPTRQTLRRWEPILDATADYMASYAWHNQSSGQYDIGPPSYGVTENTPPTQTLNLAYEVAYWRYGIDVARKWKKKLGKSVPQHWTDVARNIAKPPQIDGLYAVYEGLNASWWKDPALIGDPRSLNMLKGILPNTSAVDEDVARLTADKIWDIWPDNKIRGWGRPILAINSARIGNPERAIHHLTAYDYWKFDDAGFAIRGGDGGTPPPFMPGNAGLLLAVAYMAEGWDGSFGHAPGFPDSGGWVVKKENLRKAL</sequence>
<dbReference type="GO" id="GO:0016798">
    <property type="term" value="F:hydrolase activity, acting on glycosyl bonds"/>
    <property type="evidence" value="ECO:0007669"/>
    <property type="project" value="UniProtKB-KW"/>
</dbReference>
<keyword evidence="3" id="KW-1185">Reference proteome</keyword>
<comment type="caution">
    <text evidence="2">The sequence shown here is derived from an EMBL/GenBank/DDBJ whole genome shotgun (WGS) entry which is preliminary data.</text>
</comment>
<proteinExistence type="predicted"/>
<dbReference type="Gene3D" id="1.50.10.10">
    <property type="match status" value="1"/>
</dbReference>
<evidence type="ECO:0000313" key="2">
    <source>
        <dbReference type="EMBL" id="KAH7145407.1"/>
    </source>
</evidence>
<evidence type="ECO:0000256" key="1">
    <source>
        <dbReference type="SAM" id="SignalP"/>
    </source>
</evidence>
<protein>
    <submittedName>
        <fullName evidence="2">Six-hairpin glycosidase-like protein</fullName>
    </submittedName>
</protein>